<dbReference type="GO" id="GO:0034976">
    <property type="term" value="P:response to endoplasmic reticulum stress"/>
    <property type="evidence" value="ECO:0007669"/>
    <property type="project" value="TreeGrafter"/>
</dbReference>
<comment type="caution">
    <text evidence="13">The sequence shown here is derived from an EMBL/GenBank/DDBJ whole genome shotgun (WGS) entry which is preliminary data.</text>
</comment>
<evidence type="ECO:0000256" key="3">
    <source>
        <dbReference type="ARBA" id="ARBA00006347"/>
    </source>
</evidence>
<dbReference type="Pfam" id="PF13848">
    <property type="entry name" value="Thioredoxin_6"/>
    <property type="match status" value="2"/>
</dbReference>
<dbReference type="GO" id="GO:0006457">
    <property type="term" value="P:protein folding"/>
    <property type="evidence" value="ECO:0007669"/>
    <property type="project" value="TreeGrafter"/>
</dbReference>
<keyword evidence="6" id="KW-0677">Repeat</keyword>
<feature type="chain" id="PRO_5042840970" description="protein disulfide-isomerase" evidence="11">
    <location>
        <begin position="17"/>
        <end position="950"/>
    </location>
</feature>
<proteinExistence type="inferred from homology"/>
<feature type="domain" description="Thioredoxin" evidence="12">
    <location>
        <begin position="4"/>
        <end position="132"/>
    </location>
</feature>
<dbReference type="GO" id="GO:0005788">
    <property type="term" value="C:endoplasmic reticulum lumen"/>
    <property type="evidence" value="ECO:0007669"/>
    <property type="project" value="UniProtKB-SubCell"/>
</dbReference>
<comment type="similarity">
    <text evidence="3">Belongs to the protein disulfide isomerase family.</text>
</comment>
<protein>
    <recommendedName>
        <fullName evidence="4">protein disulfide-isomerase</fullName>
        <ecNumber evidence="4">5.3.4.1</ecNumber>
    </recommendedName>
</protein>
<evidence type="ECO:0000256" key="9">
    <source>
        <dbReference type="ARBA" id="ARBA00023235"/>
    </source>
</evidence>
<dbReference type="FunFam" id="3.40.30.10:FF:000042">
    <property type="entry name" value="protein disulfide-isomerase A2"/>
    <property type="match status" value="2"/>
</dbReference>
<dbReference type="CDD" id="cd02982">
    <property type="entry name" value="PDI_b'_family"/>
    <property type="match status" value="1"/>
</dbReference>
<evidence type="ECO:0000256" key="2">
    <source>
        <dbReference type="ARBA" id="ARBA00004319"/>
    </source>
</evidence>
<evidence type="ECO:0000313" key="14">
    <source>
        <dbReference type="Proteomes" id="UP001353858"/>
    </source>
</evidence>
<evidence type="ECO:0000256" key="8">
    <source>
        <dbReference type="ARBA" id="ARBA00023157"/>
    </source>
</evidence>
<dbReference type="PROSITE" id="PS51352">
    <property type="entry name" value="THIOREDOXIN_2"/>
    <property type="match status" value="3"/>
</dbReference>
<keyword evidence="5 11" id="KW-0732">Signal</keyword>
<gene>
    <name evidence="13" type="ORF">RN001_009220</name>
</gene>
<evidence type="ECO:0000256" key="7">
    <source>
        <dbReference type="ARBA" id="ARBA00022824"/>
    </source>
</evidence>
<reference evidence="14" key="1">
    <citation type="submission" date="2023-01" db="EMBL/GenBank/DDBJ databases">
        <title>Key to firefly adult light organ development and bioluminescence: homeobox transcription factors regulate luciferase expression and transportation to peroxisome.</title>
        <authorList>
            <person name="Fu X."/>
        </authorList>
    </citation>
    <scope>NUCLEOTIDE SEQUENCE [LARGE SCALE GENOMIC DNA]</scope>
</reference>
<dbReference type="InterPro" id="IPR013766">
    <property type="entry name" value="Thioredoxin_domain"/>
</dbReference>
<accession>A0AAN7P4A1</accession>
<evidence type="ECO:0000256" key="5">
    <source>
        <dbReference type="ARBA" id="ARBA00022729"/>
    </source>
</evidence>
<feature type="domain" description="Thioredoxin" evidence="12">
    <location>
        <begin position="770"/>
        <end position="936"/>
    </location>
</feature>
<evidence type="ECO:0000259" key="12">
    <source>
        <dbReference type="PROSITE" id="PS51352"/>
    </source>
</evidence>
<evidence type="ECO:0000313" key="13">
    <source>
        <dbReference type="EMBL" id="KAK4876714.1"/>
    </source>
</evidence>
<dbReference type="AlphaFoldDB" id="A0AAN7P4A1"/>
<keyword evidence="10" id="KW-0676">Redox-active center</keyword>
<comment type="catalytic activity">
    <reaction evidence="1">
        <text>Catalyzes the rearrangement of -S-S- bonds in proteins.</text>
        <dbReference type="EC" id="5.3.4.1"/>
    </reaction>
</comment>
<dbReference type="Gene3D" id="3.40.30.10">
    <property type="entry name" value="Glutaredoxin"/>
    <property type="match status" value="8"/>
</dbReference>
<dbReference type="EC" id="5.3.4.1" evidence="4"/>
<evidence type="ECO:0000256" key="4">
    <source>
        <dbReference type="ARBA" id="ARBA00012723"/>
    </source>
</evidence>
<dbReference type="PANTHER" id="PTHR18929">
    <property type="entry name" value="PROTEIN DISULFIDE ISOMERASE"/>
    <property type="match status" value="1"/>
</dbReference>
<evidence type="ECO:0000256" key="1">
    <source>
        <dbReference type="ARBA" id="ARBA00001182"/>
    </source>
</evidence>
<sequence length="950" mass="109187">MLSLFIIINTLSVILCSNDDIKTGNTILTLNKNSFNAAIKDNEYVFIKFYASWCKHSRELAPLYLKSAKKAFELDLPVKFAEIEASEEQDLCDKYNVVGYPTLILFRRGVAVDYEGERTVEDILMWIKSQLRPAVKELNTLEEAENLINSENLTVVGFYNDLSSSKAKNFVKIAESFDKPVFAVTSNEEIMKKYNSTLYSIVLFEKFGIEKAEFIDDLTLSSMKSFVEIESAPLIHELNTLNAERIFGSNIKNHLVIFVSKKRNNVDHVLNLAKPIAKDYRKKITFLTINSDDERLGQLLMYFNIKPSETPAIALISGKNTVSKYKMKGAISTENIRKFLRDFEENKLKKILLSEQIPENWNKANVYTLVASNFVNVTRDSEKTVVVYFYVIDCKSCPLWDPIVKKLGDYYQNREDVIMCKINAGANEFEEVLFKEVPSIVLFKKNSNKHVLYKGNPNFDDLVNFIESDGNVNKKISVFSSVRCSNNTELREEVLVLDENSIQDVINKNENVFISFYASWCRYSIIAAPQFRKAAKKSLELNLPLTFAQIESTGNKKKFQLDGFPTYKLFRNGIPITYVGNRTSENFIKWLQKHLRSIERINKIEEAEKLIDSEDLLVVGFFKSDQSERAKIYKNVTSRFDNIVFAITLNETIFNAYNLTEETIVIFKKFDEQTVVFTEEFTFNNVINFVETESTPLLQELNKDSVDTVFEELSHAYQYAVILVSKNDSNTTNPVLETARILAKEYKQKIRFIVVDVDKEYLAPILNLFYLSPEDVPSLVLIPDAFFGDSYKISGNLSFKNIKTFLQYFNDSKLDDLLNEKLPDDWNTKPVHTLVKSNFLNVTQDADKNVLVYFYVSNCNSCVDWEKIVEELGKTFESREDTIISKIDVGLNSIDSKWYGRIPAIVLFRQGDNTVVNYTGEINLEDLIQFIETKDVNRTKSNETKLSLAN</sequence>
<name>A0AAN7P4A1_9COLE</name>
<evidence type="ECO:0000256" key="6">
    <source>
        <dbReference type="ARBA" id="ARBA00022737"/>
    </source>
</evidence>
<feature type="domain" description="Thioredoxin" evidence="12">
    <location>
        <begin position="470"/>
        <end position="596"/>
    </location>
</feature>
<dbReference type="GO" id="GO:0003756">
    <property type="term" value="F:protein disulfide isomerase activity"/>
    <property type="evidence" value="ECO:0007669"/>
    <property type="project" value="UniProtKB-EC"/>
</dbReference>
<comment type="subcellular location">
    <subcellularLocation>
        <location evidence="2">Endoplasmic reticulum lumen</location>
    </subcellularLocation>
</comment>
<dbReference type="Proteomes" id="UP001353858">
    <property type="component" value="Unassembled WGS sequence"/>
</dbReference>
<evidence type="ECO:0000256" key="10">
    <source>
        <dbReference type="ARBA" id="ARBA00023284"/>
    </source>
</evidence>
<keyword evidence="7" id="KW-0256">Endoplasmic reticulum</keyword>
<dbReference type="Pfam" id="PF00085">
    <property type="entry name" value="Thioredoxin"/>
    <property type="match status" value="4"/>
</dbReference>
<keyword evidence="8" id="KW-1015">Disulfide bond</keyword>
<feature type="signal peptide" evidence="11">
    <location>
        <begin position="1"/>
        <end position="16"/>
    </location>
</feature>
<dbReference type="EMBL" id="JARPUR010000004">
    <property type="protein sequence ID" value="KAK4876714.1"/>
    <property type="molecule type" value="Genomic_DNA"/>
</dbReference>
<keyword evidence="9" id="KW-0413">Isomerase</keyword>
<keyword evidence="14" id="KW-1185">Reference proteome</keyword>
<dbReference type="InterPro" id="IPR036249">
    <property type="entry name" value="Thioredoxin-like_sf"/>
</dbReference>
<dbReference type="SUPFAM" id="SSF52833">
    <property type="entry name" value="Thioredoxin-like"/>
    <property type="match status" value="8"/>
</dbReference>
<dbReference type="CDD" id="cd02981">
    <property type="entry name" value="PDI_b_family"/>
    <property type="match status" value="2"/>
</dbReference>
<organism evidence="13 14">
    <name type="scientific">Aquatica leii</name>
    <dbReference type="NCBI Taxonomy" id="1421715"/>
    <lineage>
        <taxon>Eukaryota</taxon>
        <taxon>Metazoa</taxon>
        <taxon>Ecdysozoa</taxon>
        <taxon>Arthropoda</taxon>
        <taxon>Hexapoda</taxon>
        <taxon>Insecta</taxon>
        <taxon>Pterygota</taxon>
        <taxon>Neoptera</taxon>
        <taxon>Endopterygota</taxon>
        <taxon>Coleoptera</taxon>
        <taxon>Polyphaga</taxon>
        <taxon>Elateriformia</taxon>
        <taxon>Elateroidea</taxon>
        <taxon>Lampyridae</taxon>
        <taxon>Luciolinae</taxon>
        <taxon>Aquatica</taxon>
    </lineage>
</organism>
<dbReference type="CDD" id="cd02961">
    <property type="entry name" value="PDI_a_family"/>
    <property type="match status" value="2"/>
</dbReference>
<evidence type="ECO:0000256" key="11">
    <source>
        <dbReference type="SAM" id="SignalP"/>
    </source>
</evidence>